<organism evidence="11 12">
    <name type="scientific">Pedococcus bigeumensis</name>
    <dbReference type="NCBI Taxonomy" id="433644"/>
    <lineage>
        <taxon>Bacteria</taxon>
        <taxon>Bacillati</taxon>
        <taxon>Actinomycetota</taxon>
        <taxon>Actinomycetes</taxon>
        <taxon>Micrococcales</taxon>
        <taxon>Intrasporangiaceae</taxon>
        <taxon>Pedococcus</taxon>
    </lineage>
</organism>
<keyword evidence="4 9" id="KW-0812">Transmembrane</keyword>
<evidence type="ECO:0000256" key="6">
    <source>
        <dbReference type="ARBA" id="ARBA00022989"/>
    </source>
</evidence>
<comment type="subunit">
    <text evidence="9">Component of the Sec protein translocase complex. Heterotrimer consisting of SecY, SecE and SecG subunits. The heterotrimers can form oligomers, although 1 heterotrimer is thought to be able to translocate proteins. Interacts with the ribosome. Interacts with SecDF, and other proteins may be involved. Interacts with SecA.</text>
</comment>
<evidence type="ECO:0000313" key="12">
    <source>
        <dbReference type="Proteomes" id="UP000317722"/>
    </source>
</evidence>
<dbReference type="GO" id="GO:0065002">
    <property type="term" value="P:intracellular protein transmembrane transport"/>
    <property type="evidence" value="ECO:0007669"/>
    <property type="project" value="UniProtKB-UniRule"/>
</dbReference>
<keyword evidence="2 9" id="KW-0813">Transport</keyword>
<sequence length="97" mass="10719">MSESRGTVTDVSADTRGSGRTGRKSDKGGNPISRFFRSISLFVSQILDELRKVVRPTRSELVNYTIVVIVFVTFVMALVATVDFGFTKLVLWVFGGK</sequence>
<keyword evidence="6 9" id="KW-1133">Transmembrane helix</keyword>
<name>A0A502CNG9_9MICO</name>
<accession>A0A502CNG9</accession>
<dbReference type="NCBIfam" id="TIGR00964">
    <property type="entry name" value="secE_bact"/>
    <property type="match status" value="1"/>
</dbReference>
<comment type="function">
    <text evidence="9">Essential subunit of the Sec protein translocation channel SecYEG. Clamps together the 2 halves of SecY. May contact the channel plug during translocation.</text>
</comment>
<keyword evidence="3 9" id="KW-1003">Cell membrane</keyword>
<dbReference type="GO" id="GO:0043952">
    <property type="term" value="P:protein transport by the Sec complex"/>
    <property type="evidence" value="ECO:0007669"/>
    <property type="project" value="UniProtKB-UniRule"/>
</dbReference>
<dbReference type="PANTHER" id="PTHR33910:SF1">
    <property type="entry name" value="PROTEIN TRANSLOCASE SUBUNIT SECE"/>
    <property type="match status" value="1"/>
</dbReference>
<dbReference type="Pfam" id="PF00584">
    <property type="entry name" value="SecE"/>
    <property type="match status" value="1"/>
</dbReference>
<dbReference type="Proteomes" id="UP000317722">
    <property type="component" value="Unassembled WGS sequence"/>
</dbReference>
<evidence type="ECO:0000256" key="3">
    <source>
        <dbReference type="ARBA" id="ARBA00022475"/>
    </source>
</evidence>
<comment type="similarity">
    <text evidence="9">Belongs to the SecE/SEC61-gamma family.</text>
</comment>
<dbReference type="GO" id="GO:0006605">
    <property type="term" value="P:protein targeting"/>
    <property type="evidence" value="ECO:0007669"/>
    <property type="project" value="UniProtKB-UniRule"/>
</dbReference>
<dbReference type="AlphaFoldDB" id="A0A502CNG9"/>
<comment type="subcellular location">
    <subcellularLocation>
        <location evidence="9">Cell membrane</location>
        <topology evidence="9">Single-pass membrane protein</topology>
    </subcellularLocation>
    <subcellularLocation>
        <location evidence="1">Membrane</location>
    </subcellularLocation>
</comment>
<proteinExistence type="inferred from homology"/>
<reference evidence="11 12" key="1">
    <citation type="journal article" date="2019" name="Environ. Microbiol.">
        <title>Species interactions and distinct microbial communities in high Arctic permafrost affected cryosols are associated with the CH4 and CO2 gas fluxes.</title>
        <authorList>
            <person name="Altshuler I."/>
            <person name="Hamel J."/>
            <person name="Turney S."/>
            <person name="Magnuson E."/>
            <person name="Levesque R."/>
            <person name="Greer C."/>
            <person name="Whyte L.G."/>
        </authorList>
    </citation>
    <scope>NUCLEOTIDE SEQUENCE [LARGE SCALE GENOMIC DNA]</scope>
    <source>
        <strain evidence="11 12">S9.3A</strain>
    </source>
</reference>
<evidence type="ECO:0000256" key="10">
    <source>
        <dbReference type="SAM" id="MobiDB-lite"/>
    </source>
</evidence>
<evidence type="ECO:0000256" key="2">
    <source>
        <dbReference type="ARBA" id="ARBA00022448"/>
    </source>
</evidence>
<feature type="region of interest" description="Disordered" evidence="10">
    <location>
        <begin position="1"/>
        <end position="32"/>
    </location>
</feature>
<dbReference type="EMBL" id="RCZM01000007">
    <property type="protein sequence ID" value="TPG13326.1"/>
    <property type="molecule type" value="Genomic_DNA"/>
</dbReference>
<evidence type="ECO:0000256" key="7">
    <source>
        <dbReference type="ARBA" id="ARBA00023010"/>
    </source>
</evidence>
<evidence type="ECO:0000256" key="8">
    <source>
        <dbReference type="ARBA" id="ARBA00023136"/>
    </source>
</evidence>
<feature type="transmembrane region" description="Helical" evidence="9">
    <location>
        <begin position="61"/>
        <end position="82"/>
    </location>
</feature>
<evidence type="ECO:0000256" key="5">
    <source>
        <dbReference type="ARBA" id="ARBA00022927"/>
    </source>
</evidence>
<dbReference type="InterPro" id="IPR005807">
    <property type="entry name" value="SecE_bac"/>
</dbReference>
<feature type="compositionally biased region" description="Polar residues" evidence="10">
    <location>
        <begin position="1"/>
        <end position="12"/>
    </location>
</feature>
<evidence type="ECO:0000256" key="9">
    <source>
        <dbReference type="HAMAP-Rule" id="MF_00422"/>
    </source>
</evidence>
<dbReference type="InterPro" id="IPR001901">
    <property type="entry name" value="Translocase_SecE/Sec61-g"/>
</dbReference>
<comment type="caution">
    <text evidence="11">The sequence shown here is derived from an EMBL/GenBank/DDBJ whole genome shotgun (WGS) entry which is preliminary data.</text>
</comment>
<dbReference type="GO" id="GO:0009306">
    <property type="term" value="P:protein secretion"/>
    <property type="evidence" value="ECO:0007669"/>
    <property type="project" value="UniProtKB-UniRule"/>
</dbReference>
<dbReference type="OrthoDB" id="9805743at2"/>
<dbReference type="PANTHER" id="PTHR33910">
    <property type="entry name" value="PROTEIN TRANSLOCASE SUBUNIT SECE"/>
    <property type="match status" value="1"/>
</dbReference>
<keyword evidence="7 9" id="KW-0811">Translocation</keyword>
<dbReference type="GO" id="GO:0008320">
    <property type="term" value="F:protein transmembrane transporter activity"/>
    <property type="evidence" value="ECO:0007669"/>
    <property type="project" value="UniProtKB-UniRule"/>
</dbReference>
<dbReference type="HAMAP" id="MF_00422">
    <property type="entry name" value="SecE"/>
    <property type="match status" value="1"/>
</dbReference>
<keyword evidence="5 9" id="KW-0653">Protein transport</keyword>
<protein>
    <recommendedName>
        <fullName evidence="9">Protein translocase subunit SecE</fullName>
    </recommendedName>
</protein>
<dbReference type="InterPro" id="IPR038379">
    <property type="entry name" value="SecE_sf"/>
</dbReference>
<gene>
    <name evidence="9 11" type="primary">secE</name>
    <name evidence="11" type="ORF">EAH86_18490</name>
</gene>
<dbReference type="GO" id="GO:0005886">
    <property type="term" value="C:plasma membrane"/>
    <property type="evidence" value="ECO:0007669"/>
    <property type="project" value="UniProtKB-SubCell"/>
</dbReference>
<keyword evidence="12" id="KW-1185">Reference proteome</keyword>
<keyword evidence="8 9" id="KW-0472">Membrane</keyword>
<evidence type="ECO:0000256" key="4">
    <source>
        <dbReference type="ARBA" id="ARBA00022692"/>
    </source>
</evidence>
<dbReference type="Gene3D" id="1.20.5.1030">
    <property type="entry name" value="Preprotein translocase secy subunit"/>
    <property type="match status" value="1"/>
</dbReference>
<evidence type="ECO:0000313" key="11">
    <source>
        <dbReference type="EMBL" id="TPG13326.1"/>
    </source>
</evidence>
<evidence type="ECO:0000256" key="1">
    <source>
        <dbReference type="ARBA" id="ARBA00004370"/>
    </source>
</evidence>